<keyword evidence="2" id="KW-1185">Reference proteome</keyword>
<dbReference type="EMBL" id="JAIWYP010000002">
    <property type="protein sequence ID" value="KAH3872850.1"/>
    <property type="molecule type" value="Genomic_DNA"/>
</dbReference>
<evidence type="ECO:0000313" key="1">
    <source>
        <dbReference type="EMBL" id="KAH3872850.1"/>
    </source>
</evidence>
<dbReference type="Proteomes" id="UP000828390">
    <property type="component" value="Unassembled WGS sequence"/>
</dbReference>
<reference evidence="1" key="1">
    <citation type="journal article" date="2019" name="bioRxiv">
        <title>The Genome of the Zebra Mussel, Dreissena polymorpha: A Resource for Invasive Species Research.</title>
        <authorList>
            <person name="McCartney M.A."/>
            <person name="Auch B."/>
            <person name="Kono T."/>
            <person name="Mallez S."/>
            <person name="Zhang Y."/>
            <person name="Obille A."/>
            <person name="Becker A."/>
            <person name="Abrahante J.E."/>
            <person name="Garbe J."/>
            <person name="Badalamenti J.P."/>
            <person name="Herman A."/>
            <person name="Mangelson H."/>
            <person name="Liachko I."/>
            <person name="Sullivan S."/>
            <person name="Sone E.D."/>
            <person name="Koren S."/>
            <person name="Silverstein K.A.T."/>
            <person name="Beckman K.B."/>
            <person name="Gohl D.M."/>
        </authorList>
    </citation>
    <scope>NUCLEOTIDE SEQUENCE</scope>
    <source>
        <strain evidence="1">Duluth1</strain>
        <tissue evidence="1">Whole animal</tissue>
    </source>
</reference>
<name>A0A9D4RNJ8_DREPO</name>
<proteinExistence type="predicted"/>
<organism evidence="1 2">
    <name type="scientific">Dreissena polymorpha</name>
    <name type="common">Zebra mussel</name>
    <name type="synonym">Mytilus polymorpha</name>
    <dbReference type="NCBI Taxonomy" id="45954"/>
    <lineage>
        <taxon>Eukaryota</taxon>
        <taxon>Metazoa</taxon>
        <taxon>Spiralia</taxon>
        <taxon>Lophotrochozoa</taxon>
        <taxon>Mollusca</taxon>
        <taxon>Bivalvia</taxon>
        <taxon>Autobranchia</taxon>
        <taxon>Heteroconchia</taxon>
        <taxon>Euheterodonta</taxon>
        <taxon>Imparidentia</taxon>
        <taxon>Neoheterodontei</taxon>
        <taxon>Myida</taxon>
        <taxon>Dreissenoidea</taxon>
        <taxon>Dreissenidae</taxon>
        <taxon>Dreissena</taxon>
    </lineage>
</organism>
<dbReference type="AlphaFoldDB" id="A0A9D4RNJ8"/>
<reference evidence="1" key="2">
    <citation type="submission" date="2020-11" db="EMBL/GenBank/DDBJ databases">
        <authorList>
            <person name="McCartney M.A."/>
            <person name="Auch B."/>
            <person name="Kono T."/>
            <person name="Mallez S."/>
            <person name="Becker A."/>
            <person name="Gohl D.M."/>
            <person name="Silverstein K.A.T."/>
            <person name="Koren S."/>
            <person name="Bechman K.B."/>
            <person name="Herman A."/>
            <person name="Abrahante J.E."/>
            <person name="Garbe J."/>
        </authorList>
    </citation>
    <scope>NUCLEOTIDE SEQUENCE</scope>
    <source>
        <strain evidence="1">Duluth1</strain>
        <tissue evidence="1">Whole animal</tissue>
    </source>
</reference>
<protein>
    <submittedName>
        <fullName evidence="1">Uncharacterized protein</fullName>
    </submittedName>
</protein>
<gene>
    <name evidence="1" type="ORF">DPMN_036073</name>
</gene>
<sequence>MYMLLQQQQYVCKHCVVFAALLRLLTQEKIDHSVALTLAFRSQCLVEEYSKYPLAYRDGHPVMAGGNACRVFDRVVEKTL</sequence>
<comment type="caution">
    <text evidence="1">The sequence shown here is derived from an EMBL/GenBank/DDBJ whole genome shotgun (WGS) entry which is preliminary data.</text>
</comment>
<accession>A0A9D4RNJ8</accession>
<evidence type="ECO:0000313" key="2">
    <source>
        <dbReference type="Proteomes" id="UP000828390"/>
    </source>
</evidence>